<organism evidence="3 4">
    <name type="scientific">Pseudomonas amygdali pv. tabaci</name>
    <name type="common">Pseudomonas syringae pv. tabaci</name>
    <dbReference type="NCBI Taxonomy" id="322"/>
    <lineage>
        <taxon>Bacteria</taxon>
        <taxon>Pseudomonadati</taxon>
        <taxon>Pseudomonadota</taxon>
        <taxon>Gammaproteobacteria</taxon>
        <taxon>Pseudomonadales</taxon>
        <taxon>Pseudomonadaceae</taxon>
        <taxon>Pseudomonas</taxon>
        <taxon>Pseudomonas amygdali</taxon>
    </lineage>
</organism>
<accession>A0A3M6HBX0</accession>
<name>A0A3M6HBX0_PSEAJ</name>
<proteinExistence type="predicted"/>
<evidence type="ECO:0000313" key="3">
    <source>
        <dbReference type="EMBL" id="RMW02353.1"/>
    </source>
</evidence>
<sequence length="458" mass="51273">MRVSEPTVKNGFFFTPTEPDKRYPGILKILDGGRIELHLTSDENAFVSFDEMFIGRLIGKIEGGYTTLEDCSYETMNLSLGGGAATSLITARIAYIGMGMPEECQFDQFEFAVDELSEWYGKSAFRPILGMKPSDCVIDFGMPSTVTCHLQEGVILEIGMKATFPGKVKYPVTELRQQACLTIKADSCKPLSFFVSLSHKITRFLALCIGHPVAIHSLRVSSQEEGEKIPRWQDVYFQSLNNGATAKKKRARAMLLPYSQIAEQFSAMLQAWLDEYDTLMPALHHYFAVQDEGLAYNDTKFLAIAQALEAFHRRTLPGYRWSKAEFSKKLAGIVEAVPEAEREWVKQRLCFANELTLGERLTALLEPFVEVFGGKATVELMVKDTKNTRNYHAHYDEKGEKKALKGAALVALVLRLQVLFTLCLLGRLGMPPELAISLVKQPNLARLLGNAKYILAEE</sequence>
<evidence type="ECO:0000259" key="2">
    <source>
        <dbReference type="Pfam" id="PF18862"/>
    </source>
</evidence>
<gene>
    <name evidence="3" type="ORF">ALP03_200169</name>
</gene>
<dbReference type="AlphaFoldDB" id="A0A3M6HBX0"/>
<feature type="domain" description="Apea-like HEPN" evidence="1">
    <location>
        <begin position="302"/>
        <end position="433"/>
    </location>
</feature>
<protein>
    <submittedName>
        <fullName evidence="3">Uncharacterized protein</fullName>
    </submittedName>
</protein>
<evidence type="ECO:0000259" key="1">
    <source>
        <dbReference type="Pfam" id="PF18739"/>
    </source>
</evidence>
<dbReference type="EMBL" id="RBVA01000422">
    <property type="protein sequence ID" value="RMW02353.1"/>
    <property type="molecule type" value="Genomic_DNA"/>
</dbReference>
<reference evidence="3 4" key="1">
    <citation type="submission" date="2018-08" db="EMBL/GenBank/DDBJ databases">
        <title>Recombination of ecologically and evolutionarily significant loci maintains genetic cohesion in the Pseudomonas syringae species complex.</title>
        <authorList>
            <person name="Dillon M."/>
            <person name="Thakur S."/>
            <person name="Almeida R.N.D."/>
            <person name="Weir B.S."/>
            <person name="Guttman D.S."/>
        </authorList>
    </citation>
    <scope>NUCLEOTIDE SEQUENCE [LARGE SCALE GENOMIC DNA]</scope>
    <source>
        <strain evidence="3 4">ICMP 4525</strain>
    </source>
</reference>
<dbReference type="Pfam" id="PF18739">
    <property type="entry name" value="HEPN_Apea"/>
    <property type="match status" value="1"/>
</dbReference>
<comment type="caution">
    <text evidence="3">The sequence shown here is derived from an EMBL/GenBank/DDBJ whole genome shotgun (WGS) entry which is preliminary data.</text>
</comment>
<dbReference type="InterPro" id="IPR041223">
    <property type="entry name" value="ApeA_NTD"/>
</dbReference>
<evidence type="ECO:0000313" key="4">
    <source>
        <dbReference type="Proteomes" id="UP000271531"/>
    </source>
</evidence>
<dbReference type="Pfam" id="PF18862">
    <property type="entry name" value="ApeA_NTD1"/>
    <property type="match status" value="1"/>
</dbReference>
<dbReference type="Proteomes" id="UP000271531">
    <property type="component" value="Unassembled WGS sequence"/>
</dbReference>
<feature type="domain" description="ApeA N-terminal" evidence="2">
    <location>
        <begin position="10"/>
        <end position="272"/>
    </location>
</feature>
<dbReference type="InterPro" id="IPR041229">
    <property type="entry name" value="HEPN_Apea"/>
</dbReference>